<evidence type="ECO:0000313" key="1">
    <source>
        <dbReference type="EMBL" id="SDU81281.1"/>
    </source>
</evidence>
<keyword evidence="2" id="KW-1185">Reference proteome</keyword>
<protein>
    <submittedName>
        <fullName evidence="1">Uncharacterized protein</fullName>
    </submittedName>
</protein>
<dbReference type="RefSeq" id="WP_091072851.1">
    <property type="nucleotide sequence ID" value="NZ_LT629799.1"/>
</dbReference>
<name>A0A1H2LL32_9ACTN</name>
<organism evidence="1 2">
    <name type="scientific">Microlunatus sagamiharensis</name>
    <dbReference type="NCBI Taxonomy" id="546874"/>
    <lineage>
        <taxon>Bacteria</taxon>
        <taxon>Bacillati</taxon>
        <taxon>Actinomycetota</taxon>
        <taxon>Actinomycetes</taxon>
        <taxon>Propionibacteriales</taxon>
        <taxon>Propionibacteriaceae</taxon>
        <taxon>Microlunatus</taxon>
    </lineage>
</organism>
<dbReference type="OrthoDB" id="3812886at2"/>
<proteinExistence type="predicted"/>
<dbReference type="Proteomes" id="UP000198825">
    <property type="component" value="Chromosome I"/>
</dbReference>
<gene>
    <name evidence="1" type="ORF">SAMN04488544_0361</name>
</gene>
<dbReference type="EMBL" id="LT629799">
    <property type="protein sequence ID" value="SDU81281.1"/>
    <property type="molecule type" value="Genomic_DNA"/>
</dbReference>
<reference evidence="2" key="1">
    <citation type="submission" date="2016-10" db="EMBL/GenBank/DDBJ databases">
        <authorList>
            <person name="Varghese N."/>
            <person name="Submissions S."/>
        </authorList>
    </citation>
    <scope>NUCLEOTIDE SEQUENCE [LARGE SCALE GENOMIC DNA]</scope>
    <source>
        <strain evidence="2">DSM 21743</strain>
    </source>
</reference>
<dbReference type="AlphaFoldDB" id="A0A1H2LL32"/>
<accession>A0A1H2LL32</accession>
<sequence>MPLFGRWRKKREPREPVPADDALVPLDVEQAARLRQLVRDDLGRRGLEGEVFADHVVTADHQLGLHNLAKTVAPEDAGAWSRLVGHHLDLMLEPAGEDEMSDEHLRRSVIVRLAQDAPELREIFPDVREVAPGLVLVLCIDYPERVATVAQSFYESRGGLARWWVIGLGNLRRQLETEHIDRYAMGEDSPMPRFDVLEGDSVYTASLAAVLPEVLALNGESDQGRGVLVAVPDRKRLVLRVVEGAETLPAIAEIAKVTQAAHSSSAGPLSPHVYLVDDEGWHQLTRIEEGTISIMLGRESVRAFDLDDRG</sequence>
<dbReference type="STRING" id="546874.SAMN04488544_0361"/>
<evidence type="ECO:0000313" key="2">
    <source>
        <dbReference type="Proteomes" id="UP000198825"/>
    </source>
</evidence>